<comment type="subcellular location">
    <subcellularLocation>
        <location evidence="1">Nucleus</location>
    </subcellularLocation>
</comment>
<dbReference type="InterPro" id="IPR000953">
    <property type="entry name" value="Chromo/chromo_shadow_dom"/>
</dbReference>
<name>A0AA88LCX5_ARTSF</name>
<dbReference type="Pfam" id="PF00385">
    <property type="entry name" value="Chromo"/>
    <property type="match status" value="1"/>
</dbReference>
<feature type="domain" description="Chromo" evidence="8">
    <location>
        <begin position="120"/>
        <end position="178"/>
    </location>
</feature>
<dbReference type="CDD" id="cd00034">
    <property type="entry name" value="CSD"/>
    <property type="match status" value="1"/>
</dbReference>
<gene>
    <name evidence="9" type="ORF">QYM36_000318</name>
</gene>
<feature type="compositionally biased region" description="Basic and acidic residues" evidence="7">
    <location>
        <begin position="74"/>
        <end position="85"/>
    </location>
</feature>
<keyword evidence="3" id="KW-0805">Transcription regulation</keyword>
<sequence>MGKSKSTQDPPVEPPVAEAEEEDYSVEKIVDRRIVAGKVEYLLKWKGFGDEDNTWEPVENLDCPELISQYEETRKKKEELPVKETSRKRKSIAVEKDEDKKKPKKVPEENGKPRGFDRGLEAEKVVGATDSSGELMFLMKWRGCDEADLVPARMANLKCPQVIIQFYEERLKWDTQTEEGDGITQVA</sequence>
<dbReference type="InterPro" id="IPR008251">
    <property type="entry name" value="Chromo_shadow_dom"/>
</dbReference>
<dbReference type="EMBL" id="JAVRJZ010000002">
    <property type="protein sequence ID" value="KAK2725787.1"/>
    <property type="molecule type" value="Genomic_DNA"/>
</dbReference>
<dbReference type="PROSITE" id="PS00598">
    <property type="entry name" value="CHROMO_1"/>
    <property type="match status" value="1"/>
</dbReference>
<dbReference type="EMBL" id="JAVRJZ010000002">
    <property type="protein sequence ID" value="KAK2725788.1"/>
    <property type="molecule type" value="Genomic_DNA"/>
</dbReference>
<feature type="region of interest" description="Disordered" evidence="7">
    <location>
        <begin position="1"/>
        <end position="23"/>
    </location>
</feature>
<evidence type="ECO:0000256" key="2">
    <source>
        <dbReference type="ARBA" id="ARBA00022737"/>
    </source>
</evidence>
<evidence type="ECO:0000256" key="7">
    <source>
        <dbReference type="SAM" id="MobiDB-lite"/>
    </source>
</evidence>
<keyword evidence="10" id="KW-1185">Reference proteome</keyword>
<dbReference type="GO" id="GO:0000792">
    <property type="term" value="C:heterochromatin"/>
    <property type="evidence" value="ECO:0007669"/>
    <property type="project" value="UniProtKB-ARBA"/>
</dbReference>
<dbReference type="GO" id="GO:0031507">
    <property type="term" value="P:heterochromatin formation"/>
    <property type="evidence" value="ECO:0007669"/>
    <property type="project" value="UniProtKB-ARBA"/>
</dbReference>
<proteinExistence type="predicted"/>
<dbReference type="PANTHER" id="PTHR22812">
    <property type="entry name" value="CHROMOBOX PROTEIN"/>
    <property type="match status" value="1"/>
</dbReference>
<evidence type="ECO:0000313" key="9">
    <source>
        <dbReference type="EMBL" id="KAK2725787.1"/>
    </source>
</evidence>
<organism evidence="9 10">
    <name type="scientific">Artemia franciscana</name>
    <name type="common">Brine shrimp</name>
    <name type="synonym">Artemia sanfranciscana</name>
    <dbReference type="NCBI Taxonomy" id="6661"/>
    <lineage>
        <taxon>Eukaryota</taxon>
        <taxon>Metazoa</taxon>
        <taxon>Ecdysozoa</taxon>
        <taxon>Arthropoda</taxon>
        <taxon>Crustacea</taxon>
        <taxon>Branchiopoda</taxon>
        <taxon>Anostraca</taxon>
        <taxon>Artemiidae</taxon>
        <taxon>Artemia</taxon>
    </lineage>
</organism>
<evidence type="ECO:0000259" key="8">
    <source>
        <dbReference type="PROSITE" id="PS50013"/>
    </source>
</evidence>
<dbReference type="PRINTS" id="PR00504">
    <property type="entry name" value="CHROMODOMAIN"/>
</dbReference>
<evidence type="ECO:0000256" key="1">
    <source>
        <dbReference type="ARBA" id="ARBA00004123"/>
    </source>
</evidence>
<dbReference type="SMART" id="SM00300">
    <property type="entry name" value="ChSh"/>
    <property type="match status" value="1"/>
</dbReference>
<dbReference type="GO" id="GO:0003682">
    <property type="term" value="F:chromatin binding"/>
    <property type="evidence" value="ECO:0007669"/>
    <property type="project" value="UniProtKB-ARBA"/>
</dbReference>
<comment type="caution">
    <text evidence="9">The sequence shown here is derived from an EMBL/GenBank/DDBJ whole genome shotgun (WGS) entry which is preliminary data.</text>
</comment>
<evidence type="ECO:0000313" key="10">
    <source>
        <dbReference type="Proteomes" id="UP001187531"/>
    </source>
</evidence>
<dbReference type="FunFam" id="2.40.50.40:FF:000007">
    <property type="entry name" value="Chromobox protein homolog 1"/>
    <property type="match status" value="1"/>
</dbReference>
<dbReference type="Pfam" id="PF01393">
    <property type="entry name" value="Chromo_shadow"/>
    <property type="match status" value="1"/>
</dbReference>
<accession>A0AA88LCX5</accession>
<dbReference type="InterPro" id="IPR016197">
    <property type="entry name" value="Chromo-like_dom_sf"/>
</dbReference>
<dbReference type="GO" id="GO:0005634">
    <property type="term" value="C:nucleus"/>
    <property type="evidence" value="ECO:0007669"/>
    <property type="project" value="UniProtKB-SubCell"/>
</dbReference>
<keyword evidence="5" id="KW-0539">Nucleus</keyword>
<dbReference type="InterPro" id="IPR051219">
    <property type="entry name" value="Heterochromatin_chromo-domain"/>
</dbReference>
<dbReference type="FunFam" id="2.40.50.40:FF:000031">
    <property type="entry name" value="Heterochromatin protein 1"/>
    <property type="match status" value="1"/>
</dbReference>
<dbReference type="Proteomes" id="UP001187531">
    <property type="component" value="Unassembled WGS sequence"/>
</dbReference>
<evidence type="ECO:0000256" key="5">
    <source>
        <dbReference type="ARBA" id="ARBA00023242"/>
    </source>
</evidence>
<feature type="compositionally biased region" description="Basic and acidic residues" evidence="7">
    <location>
        <begin position="92"/>
        <end position="121"/>
    </location>
</feature>
<dbReference type="InterPro" id="IPR023780">
    <property type="entry name" value="Chromo_domain"/>
</dbReference>
<evidence type="ECO:0000256" key="3">
    <source>
        <dbReference type="ARBA" id="ARBA00023015"/>
    </source>
</evidence>
<feature type="region of interest" description="Disordered" evidence="7">
    <location>
        <begin position="74"/>
        <end position="121"/>
    </location>
</feature>
<keyword evidence="4" id="KW-0804">Transcription</keyword>
<dbReference type="Gene3D" id="2.40.50.40">
    <property type="match status" value="2"/>
</dbReference>
<keyword evidence="2" id="KW-0677">Repeat</keyword>
<dbReference type="InterPro" id="IPR017984">
    <property type="entry name" value="Chromo_dom_subgr"/>
</dbReference>
<feature type="domain" description="Chromo" evidence="8">
    <location>
        <begin position="24"/>
        <end position="82"/>
    </location>
</feature>
<protein>
    <recommendedName>
        <fullName evidence="6">Heterochromatin protein 1</fullName>
    </recommendedName>
</protein>
<evidence type="ECO:0000256" key="4">
    <source>
        <dbReference type="ARBA" id="ARBA00023163"/>
    </source>
</evidence>
<dbReference type="AlphaFoldDB" id="A0AA88LCX5"/>
<dbReference type="PROSITE" id="PS50013">
    <property type="entry name" value="CHROMO_2"/>
    <property type="match status" value="2"/>
</dbReference>
<reference evidence="9" key="1">
    <citation type="submission" date="2023-07" db="EMBL/GenBank/DDBJ databases">
        <title>Chromosome-level genome assembly of Artemia franciscana.</title>
        <authorList>
            <person name="Jo E."/>
        </authorList>
    </citation>
    <scope>NUCLEOTIDE SEQUENCE</scope>
    <source>
        <tissue evidence="9">Whole body</tissue>
    </source>
</reference>
<dbReference type="SUPFAM" id="SSF54160">
    <property type="entry name" value="Chromo domain-like"/>
    <property type="match status" value="2"/>
</dbReference>
<dbReference type="SMART" id="SM00298">
    <property type="entry name" value="CHROMO"/>
    <property type="match status" value="2"/>
</dbReference>
<dbReference type="InterPro" id="IPR023779">
    <property type="entry name" value="Chromodomain_CS"/>
</dbReference>
<evidence type="ECO:0000256" key="6">
    <source>
        <dbReference type="ARBA" id="ARBA00073803"/>
    </source>
</evidence>